<sequence length="298" mass="34799">MNYIKHLSGFFEKIKFDDQINPSVISVYLAIFQIWNHNRFKSPIHASREEIMLASKISSTATYHKCIKILEEKELIIYTPSYSSYTRTEIEIIPLENVLNPSKKGVQKLNNSISKNEKPIDQPTNQPPEQPLERLYSIYNNKHIKTLNKHCKQSNVFAFDQSSEPKNEQEIQSSKTTNRIKKQTAQNQTPGLFPELEILNEDKPNRSRNPESKNIPPNWDRVFEYFIAKSSTRLEAEKFYNYFQSNGWLVGGKTKMKDWHAAARNWMLNSQNYKTTQNGNLKPNHLNTNQDKNYAEPL</sequence>
<protein>
    <submittedName>
        <fullName evidence="2">Transcriptional regulator</fullName>
    </submittedName>
</protein>
<dbReference type="Proteomes" id="UP000824721">
    <property type="component" value="Chromosome"/>
</dbReference>
<organism evidence="2">
    <name type="scientific">Flavobacterium columnare</name>
    <dbReference type="NCBI Taxonomy" id="996"/>
    <lineage>
        <taxon>Bacteria</taxon>
        <taxon>Pseudomonadati</taxon>
        <taxon>Bacteroidota</taxon>
        <taxon>Flavobacteriia</taxon>
        <taxon>Flavobacteriales</taxon>
        <taxon>Flavobacteriaceae</taxon>
        <taxon>Flavobacterium</taxon>
    </lineage>
</organism>
<feature type="compositionally biased region" description="Polar residues" evidence="1">
    <location>
        <begin position="170"/>
        <end position="190"/>
    </location>
</feature>
<feature type="region of interest" description="Disordered" evidence="1">
    <location>
        <begin position="158"/>
        <end position="215"/>
    </location>
</feature>
<accession>A0A8G0KXY5</accession>
<proteinExistence type="predicted"/>
<feature type="compositionally biased region" description="Polar residues" evidence="1">
    <location>
        <begin position="276"/>
        <end position="292"/>
    </location>
</feature>
<reference evidence="2" key="1">
    <citation type="submission" date="2020-12" db="EMBL/GenBank/DDBJ databases">
        <title>Genome sequencing of genetic groups of Flavobacterium columnare.</title>
        <authorList>
            <person name="Waldbieser G.C."/>
            <person name="Griffin M.J."/>
            <person name="LaFrentz B.R."/>
        </authorList>
    </citation>
    <scope>NUCLEOTIDE SEQUENCE</scope>
    <source>
        <strain evidence="2">90-106</strain>
    </source>
</reference>
<dbReference type="AlphaFoldDB" id="A0A8G0KXY5"/>
<dbReference type="KEGG" id="fdv:JJC05_05150"/>
<feature type="region of interest" description="Disordered" evidence="1">
    <location>
        <begin position="276"/>
        <end position="298"/>
    </location>
</feature>
<gene>
    <name evidence="2" type="ORF">JJC05_05150</name>
</gene>
<evidence type="ECO:0000256" key="1">
    <source>
        <dbReference type="SAM" id="MobiDB-lite"/>
    </source>
</evidence>
<dbReference type="EMBL" id="CP067378">
    <property type="protein sequence ID" value="QYS89650.1"/>
    <property type="molecule type" value="Genomic_DNA"/>
</dbReference>
<name>A0A8G0KXY5_9FLAO</name>
<evidence type="ECO:0000313" key="2">
    <source>
        <dbReference type="EMBL" id="QYS89650.1"/>
    </source>
</evidence>
<feature type="compositionally biased region" description="Basic and acidic residues" evidence="1">
    <location>
        <begin position="200"/>
        <end position="211"/>
    </location>
</feature>